<organism evidence="2 3">
    <name type="scientific">Eumeta variegata</name>
    <name type="common">Bagworm moth</name>
    <name type="synonym">Eumeta japonica</name>
    <dbReference type="NCBI Taxonomy" id="151549"/>
    <lineage>
        <taxon>Eukaryota</taxon>
        <taxon>Metazoa</taxon>
        <taxon>Ecdysozoa</taxon>
        <taxon>Arthropoda</taxon>
        <taxon>Hexapoda</taxon>
        <taxon>Insecta</taxon>
        <taxon>Pterygota</taxon>
        <taxon>Neoptera</taxon>
        <taxon>Endopterygota</taxon>
        <taxon>Lepidoptera</taxon>
        <taxon>Glossata</taxon>
        <taxon>Ditrysia</taxon>
        <taxon>Tineoidea</taxon>
        <taxon>Psychidae</taxon>
        <taxon>Oiketicinae</taxon>
        <taxon>Eumeta</taxon>
    </lineage>
</organism>
<dbReference type="EMBL" id="BGZK01000354">
    <property type="protein sequence ID" value="GBP38780.1"/>
    <property type="molecule type" value="Genomic_DNA"/>
</dbReference>
<dbReference type="AlphaFoldDB" id="A0A4C1VJL8"/>
<keyword evidence="3" id="KW-1185">Reference proteome</keyword>
<sequence length="103" mass="11355">MRIAIVVVPAGNGLLTQHPADSSTSVSQSTRHAGQRPYLSFALCRFFLFSGDEQCASASVNLMAPFPFLLTKESSKSRAMPRPTRPQHKNEPAGPLRHRTHRV</sequence>
<reference evidence="2 3" key="1">
    <citation type="journal article" date="2019" name="Commun. Biol.">
        <title>The bagworm genome reveals a unique fibroin gene that provides high tensile strength.</title>
        <authorList>
            <person name="Kono N."/>
            <person name="Nakamura H."/>
            <person name="Ohtoshi R."/>
            <person name="Tomita M."/>
            <person name="Numata K."/>
            <person name="Arakawa K."/>
        </authorList>
    </citation>
    <scope>NUCLEOTIDE SEQUENCE [LARGE SCALE GENOMIC DNA]</scope>
</reference>
<protein>
    <submittedName>
        <fullName evidence="2">Uncharacterized protein</fullName>
    </submittedName>
</protein>
<dbReference type="Proteomes" id="UP000299102">
    <property type="component" value="Unassembled WGS sequence"/>
</dbReference>
<proteinExistence type="predicted"/>
<feature type="region of interest" description="Disordered" evidence="1">
    <location>
        <begin position="74"/>
        <end position="103"/>
    </location>
</feature>
<name>A0A4C1VJL8_EUMVA</name>
<comment type="caution">
    <text evidence="2">The sequence shown here is derived from an EMBL/GenBank/DDBJ whole genome shotgun (WGS) entry which is preliminary data.</text>
</comment>
<evidence type="ECO:0000313" key="3">
    <source>
        <dbReference type="Proteomes" id="UP000299102"/>
    </source>
</evidence>
<evidence type="ECO:0000313" key="2">
    <source>
        <dbReference type="EMBL" id="GBP38780.1"/>
    </source>
</evidence>
<evidence type="ECO:0000256" key="1">
    <source>
        <dbReference type="SAM" id="MobiDB-lite"/>
    </source>
</evidence>
<gene>
    <name evidence="2" type="ORF">EVAR_33528_1</name>
</gene>
<accession>A0A4C1VJL8</accession>